<dbReference type="EMBL" id="SRLO01001457">
    <property type="protein sequence ID" value="TNN37680.1"/>
    <property type="molecule type" value="Genomic_DNA"/>
</dbReference>
<dbReference type="Proteomes" id="UP000314294">
    <property type="component" value="Unassembled WGS sequence"/>
</dbReference>
<reference evidence="2 3" key="1">
    <citation type="submission" date="2019-03" db="EMBL/GenBank/DDBJ databases">
        <title>First draft genome of Liparis tanakae, snailfish: a comprehensive survey of snailfish specific genes.</title>
        <authorList>
            <person name="Kim W."/>
            <person name="Song I."/>
            <person name="Jeong J.-H."/>
            <person name="Kim D."/>
            <person name="Kim S."/>
            <person name="Ryu S."/>
            <person name="Song J.Y."/>
            <person name="Lee S.K."/>
        </authorList>
    </citation>
    <scope>NUCLEOTIDE SEQUENCE [LARGE SCALE GENOMIC DNA]</scope>
    <source>
        <tissue evidence="2">Muscle</tissue>
    </source>
</reference>
<name>A0A4Z2F9U9_9TELE</name>
<organism evidence="2 3">
    <name type="scientific">Liparis tanakae</name>
    <name type="common">Tanaka's snailfish</name>
    <dbReference type="NCBI Taxonomy" id="230148"/>
    <lineage>
        <taxon>Eukaryota</taxon>
        <taxon>Metazoa</taxon>
        <taxon>Chordata</taxon>
        <taxon>Craniata</taxon>
        <taxon>Vertebrata</taxon>
        <taxon>Euteleostomi</taxon>
        <taxon>Actinopterygii</taxon>
        <taxon>Neopterygii</taxon>
        <taxon>Teleostei</taxon>
        <taxon>Neoteleostei</taxon>
        <taxon>Acanthomorphata</taxon>
        <taxon>Eupercaria</taxon>
        <taxon>Perciformes</taxon>
        <taxon>Cottioidei</taxon>
        <taxon>Cottales</taxon>
        <taxon>Liparidae</taxon>
        <taxon>Liparis</taxon>
    </lineage>
</organism>
<sequence>MRPGTRSARGEAAVCCCDSGRVELVTRRDEELALLGWCHTLVLLFASGFKDVTLVIMLQRGSKAEVDEEWYTAHTVTSRDESEIAYLLDKCHQIAPPSPEGGALYPKVESVRPLERHFREEERRRGGEEARRRGGEEEGAKGLTGNGASDLWERQTVRKMGFSTSCDKAALPMVITEHQQRAF</sequence>
<protein>
    <submittedName>
        <fullName evidence="2">Uncharacterized protein</fullName>
    </submittedName>
</protein>
<feature type="compositionally biased region" description="Basic and acidic residues" evidence="1">
    <location>
        <begin position="117"/>
        <end position="140"/>
    </location>
</feature>
<proteinExistence type="predicted"/>
<keyword evidence="3" id="KW-1185">Reference proteome</keyword>
<evidence type="ECO:0000256" key="1">
    <source>
        <dbReference type="SAM" id="MobiDB-lite"/>
    </source>
</evidence>
<evidence type="ECO:0000313" key="3">
    <source>
        <dbReference type="Proteomes" id="UP000314294"/>
    </source>
</evidence>
<evidence type="ECO:0000313" key="2">
    <source>
        <dbReference type="EMBL" id="TNN37680.1"/>
    </source>
</evidence>
<gene>
    <name evidence="2" type="ORF">EYF80_052150</name>
</gene>
<dbReference type="AlphaFoldDB" id="A0A4Z2F9U9"/>
<comment type="caution">
    <text evidence="2">The sequence shown here is derived from an EMBL/GenBank/DDBJ whole genome shotgun (WGS) entry which is preliminary data.</text>
</comment>
<accession>A0A4Z2F9U9</accession>
<feature type="region of interest" description="Disordered" evidence="1">
    <location>
        <begin position="117"/>
        <end position="150"/>
    </location>
</feature>